<dbReference type="Proteomes" id="UP000061660">
    <property type="component" value="Chromosome"/>
</dbReference>
<keyword evidence="10" id="KW-1185">Reference proteome</keyword>
<sequence length="296" mass="31503">MELFNMPLQLLVSGMAIGSIYALVALGFVLIYVSVNVVNFAQGEFTMMGAFVAFTLVVSLNLPIWVGLILGTLIVGGIGYLFQLTVYRPFAKRNKAFLAVMISTLGASMIIQNIFLLGYGAVPLKLPPLFATDTINIGDIVVSVQYLAILCCAIVLLILQYLLFEKTRLGKMMQATAQDPETAKLMGIKVSHMQALTFIYSAALGGAAGILVAPVFMISHTMGAIIGLKAFAAAIVGGLGDVKGAIIGGLMIGIAETFAAAYISGPYKDGFAFLFLILFLIFRPYGIFGEKVGMKA</sequence>
<reference evidence="9 10" key="2">
    <citation type="journal article" date="2016" name="Genome Announc.">
        <title>Complete Genome Sequences of Two Interactive Moderate Thermophiles, Paenibacillus napthalenovorans 32O-Y and Paenibacillus sp. 32O-W.</title>
        <authorList>
            <person name="Butler R.R.III."/>
            <person name="Wang J."/>
            <person name="Stark B.C."/>
            <person name="Pombert J.F."/>
        </authorList>
    </citation>
    <scope>NUCLEOTIDE SEQUENCE [LARGE SCALE GENOMIC DNA]</scope>
    <source>
        <strain evidence="9 10">32O-Y</strain>
    </source>
</reference>
<gene>
    <name evidence="9" type="ORF">IJ22_25750</name>
</gene>
<dbReference type="GO" id="GO:0005886">
    <property type="term" value="C:plasma membrane"/>
    <property type="evidence" value="ECO:0007669"/>
    <property type="project" value="UniProtKB-SubCell"/>
</dbReference>
<evidence type="ECO:0000256" key="3">
    <source>
        <dbReference type="ARBA" id="ARBA00022475"/>
    </source>
</evidence>
<reference evidence="10" key="1">
    <citation type="submission" date="2015-12" db="EMBL/GenBank/DDBJ databases">
        <title>Complete genome sequences of two moderately thermophilic Paenibacillus species.</title>
        <authorList>
            <person name="Butler R.III."/>
            <person name="Wang J."/>
            <person name="Stark B.C."/>
            <person name="Pombert J.-F."/>
        </authorList>
    </citation>
    <scope>NUCLEOTIDE SEQUENCE [LARGE SCALE GENOMIC DNA]</scope>
    <source>
        <strain evidence="10">32O-Y</strain>
    </source>
</reference>
<dbReference type="PANTHER" id="PTHR11795:SF445">
    <property type="entry name" value="AMINO ACID ABC TRANSPORTER PERMEASE PROTEIN"/>
    <property type="match status" value="1"/>
</dbReference>
<keyword evidence="5" id="KW-0029">Amino-acid transport</keyword>
<evidence type="ECO:0000256" key="6">
    <source>
        <dbReference type="ARBA" id="ARBA00022989"/>
    </source>
</evidence>
<keyword evidence="7" id="KW-0472">Membrane</keyword>
<dbReference type="GO" id="GO:0022857">
    <property type="term" value="F:transmembrane transporter activity"/>
    <property type="evidence" value="ECO:0007669"/>
    <property type="project" value="InterPro"/>
</dbReference>
<evidence type="ECO:0000256" key="1">
    <source>
        <dbReference type="ARBA" id="ARBA00004651"/>
    </source>
</evidence>
<evidence type="ECO:0000313" key="10">
    <source>
        <dbReference type="Proteomes" id="UP000061660"/>
    </source>
</evidence>
<comment type="similarity">
    <text evidence="8">Belongs to the binding-protein-dependent transport system permease family. LivHM subfamily.</text>
</comment>
<dbReference type="KEGG" id="pnp:IJ22_25750"/>
<dbReference type="RefSeq" id="WP_062409041.1">
    <property type="nucleotide sequence ID" value="NZ_BJCS01000004.1"/>
</dbReference>
<evidence type="ECO:0000256" key="7">
    <source>
        <dbReference type="ARBA" id="ARBA00023136"/>
    </source>
</evidence>
<dbReference type="InterPro" id="IPR001851">
    <property type="entry name" value="ABC_transp_permease"/>
</dbReference>
<dbReference type="OrthoDB" id="9807115at2"/>
<evidence type="ECO:0000256" key="5">
    <source>
        <dbReference type="ARBA" id="ARBA00022970"/>
    </source>
</evidence>
<keyword evidence="3" id="KW-1003">Cell membrane</keyword>
<dbReference type="STRING" id="162209.IJ22_25750"/>
<keyword evidence="2" id="KW-0813">Transport</keyword>
<keyword evidence="4" id="KW-0812">Transmembrane</keyword>
<keyword evidence="6" id="KW-1133">Transmembrane helix</keyword>
<name>A0A0U2W318_9BACL</name>
<dbReference type="Pfam" id="PF02653">
    <property type="entry name" value="BPD_transp_2"/>
    <property type="match status" value="1"/>
</dbReference>
<dbReference type="GO" id="GO:0006865">
    <property type="term" value="P:amino acid transport"/>
    <property type="evidence" value="ECO:0007669"/>
    <property type="project" value="UniProtKB-KW"/>
</dbReference>
<organism evidence="9 10">
    <name type="scientific">Paenibacillus naphthalenovorans</name>
    <dbReference type="NCBI Taxonomy" id="162209"/>
    <lineage>
        <taxon>Bacteria</taxon>
        <taxon>Bacillati</taxon>
        <taxon>Bacillota</taxon>
        <taxon>Bacilli</taxon>
        <taxon>Bacillales</taxon>
        <taxon>Paenibacillaceae</taxon>
        <taxon>Paenibacillus</taxon>
    </lineage>
</organism>
<dbReference type="CDD" id="cd06582">
    <property type="entry name" value="TM_PBP1_LivH_like"/>
    <property type="match status" value="1"/>
</dbReference>
<proteinExistence type="inferred from homology"/>
<protein>
    <submittedName>
        <fullName evidence="9">Inner-membrane translocator</fullName>
    </submittedName>
</protein>
<evidence type="ECO:0000256" key="4">
    <source>
        <dbReference type="ARBA" id="ARBA00022692"/>
    </source>
</evidence>
<dbReference type="InterPro" id="IPR052157">
    <property type="entry name" value="BCAA_transport_permease"/>
</dbReference>
<dbReference type="AlphaFoldDB" id="A0A0U2W318"/>
<evidence type="ECO:0000256" key="2">
    <source>
        <dbReference type="ARBA" id="ARBA00022448"/>
    </source>
</evidence>
<accession>A0A0U2W318</accession>
<comment type="subcellular location">
    <subcellularLocation>
        <location evidence="1">Cell membrane</location>
        <topology evidence="1">Multi-pass membrane protein</topology>
    </subcellularLocation>
</comment>
<evidence type="ECO:0000256" key="8">
    <source>
        <dbReference type="ARBA" id="ARBA00037998"/>
    </source>
</evidence>
<evidence type="ECO:0000313" key="9">
    <source>
        <dbReference type="EMBL" id="ALS22948.1"/>
    </source>
</evidence>
<dbReference type="EMBL" id="CP013652">
    <property type="protein sequence ID" value="ALS22948.1"/>
    <property type="molecule type" value="Genomic_DNA"/>
</dbReference>
<dbReference type="PANTHER" id="PTHR11795">
    <property type="entry name" value="BRANCHED-CHAIN AMINO ACID TRANSPORT SYSTEM PERMEASE PROTEIN LIVH"/>
    <property type="match status" value="1"/>
</dbReference>
<dbReference type="PATRIC" id="fig|162209.4.peg.2743"/>